<dbReference type="EMBL" id="LNYN01000042">
    <property type="protein sequence ID" value="KTD30872.1"/>
    <property type="molecule type" value="Genomic_DNA"/>
</dbReference>
<keyword evidence="3" id="KW-1185">Reference proteome</keyword>
<sequence>MEIELLIRKLLVMLLAHFILNCSYANTAGNSYWQEYSRAKDLYNQNKFSEALIILEQLEQKQKNYNIELTLGDTYSALGNLQKALNSYKSALYHGKLINNIVIERVALFKIGKLQTQLKEYELAFETYQTLLSFKLDKEDYSIAKSGFDTALEQINTLINGMIKTGNQFADKEKPDEALKAYKQAYGKALFFKNDLLQKIALFKIARTQLWLMDYEEAIKLYQQLVSMPLNEQDASVAKNGLKQAEELKKDALIQEARELIDKNQGKEAFQIIHPYLRSQESFQLLIIAAQCMAIMDNPKQSFAYYQKAYAISKKATDQSIALMGMIKMQLALNNRTAAEHYLFRLDKMSSIKNLPGIEQKEQEFIEQLNQLKIGDQIKKAEHYLELNNGPQMYESIKWYLDGEKSPLLYRIAAESMAMMNQPQFAFDYYQLMFNSSSKPKDQIIALFGMGKMQFWMARYVRAKNLYKKILTYNLSKKQHELALAGLVKSLAYYDRPRLAYSQIPSNQEYTTPEMVVASSQASSWSDWSDLTQKTLVNNREIIATIDLKSGLGRDLRDLVWQTNLATWPNVISPSYYRSVDSETFTKNKTTLDYRHYWSQQSQTVLGPEYIKYTQNGLRVMDAKGFYLGQSIRSGRYLILDGKVEPTEYRNGTFGQHDTWSPFLWNTSLLFTPNDYINIRWLAQKEVLETFPAFANRITNRLYGASLALSPLPYLSFDGSYSHMRISDNNERNGYYLAPSFIVNPDLGLTLTAIARGFTNQFRSRNYFSPAQYQEKKVLVKLGRKLGPTWHYYLDGGFGRQYIKNLPDSETNSSPTYQWGMGINGPLFKTLFLTVYYVNTHQASAFIDSPGYSMQYGGLSLNLLV</sequence>
<reference evidence="1 3" key="1">
    <citation type="submission" date="2015-11" db="EMBL/GenBank/DDBJ databases">
        <title>Genomic analysis of 38 Legionella species identifies large and diverse effector repertoires.</title>
        <authorList>
            <person name="Burstein D."/>
            <person name="Amaro F."/>
            <person name="Zusman T."/>
            <person name="Lifshitz Z."/>
            <person name="Cohen O."/>
            <person name="Gilbert J.A."/>
            <person name="Pupko T."/>
            <person name="Shuman H.A."/>
            <person name="Segal G."/>
        </authorList>
    </citation>
    <scope>NUCLEOTIDE SEQUENCE [LARGE SCALE GENOMIC DNA]</scope>
    <source>
        <strain evidence="1 3">ATCC 43877</strain>
    </source>
</reference>
<gene>
    <name evidence="1" type="ORF">Lmor_2979</name>
    <name evidence="2" type="ORF">NCTC12239_02244</name>
</gene>
<evidence type="ECO:0000313" key="2">
    <source>
        <dbReference type="EMBL" id="STX63301.1"/>
    </source>
</evidence>
<evidence type="ECO:0000313" key="3">
    <source>
        <dbReference type="Proteomes" id="UP000054985"/>
    </source>
</evidence>
<name>A0A378K625_9GAMM</name>
<dbReference type="Gene3D" id="1.25.40.10">
    <property type="entry name" value="Tetratricopeptide repeat domain"/>
    <property type="match status" value="2"/>
</dbReference>
<proteinExistence type="predicted"/>
<protein>
    <submittedName>
        <fullName evidence="1 2">Tetratricopeptide repeat</fullName>
    </submittedName>
</protein>
<dbReference type="Proteomes" id="UP000254040">
    <property type="component" value="Unassembled WGS sequence"/>
</dbReference>
<dbReference type="Proteomes" id="UP000054985">
    <property type="component" value="Unassembled WGS sequence"/>
</dbReference>
<dbReference type="SUPFAM" id="SSF48452">
    <property type="entry name" value="TPR-like"/>
    <property type="match status" value="2"/>
</dbReference>
<dbReference type="EMBL" id="UGOG01000001">
    <property type="protein sequence ID" value="STX63301.1"/>
    <property type="molecule type" value="Genomic_DNA"/>
</dbReference>
<dbReference type="SMART" id="SM00028">
    <property type="entry name" value="TPR"/>
    <property type="match status" value="6"/>
</dbReference>
<dbReference type="RefSeq" id="WP_028385189.1">
    <property type="nucleotide sequence ID" value="NZ_LNYN01000042.1"/>
</dbReference>
<evidence type="ECO:0000313" key="1">
    <source>
        <dbReference type="EMBL" id="KTD30872.1"/>
    </source>
</evidence>
<reference evidence="2 4" key="2">
    <citation type="submission" date="2018-06" db="EMBL/GenBank/DDBJ databases">
        <authorList>
            <consortium name="Pathogen Informatics"/>
            <person name="Doyle S."/>
        </authorList>
    </citation>
    <scope>NUCLEOTIDE SEQUENCE [LARGE SCALE GENOMIC DNA]</scope>
    <source>
        <strain evidence="2 4">NCTC12239</strain>
    </source>
</reference>
<dbReference type="InterPro" id="IPR019734">
    <property type="entry name" value="TPR_rpt"/>
</dbReference>
<dbReference type="AlphaFoldDB" id="A0A378K625"/>
<evidence type="ECO:0000313" key="4">
    <source>
        <dbReference type="Proteomes" id="UP000254040"/>
    </source>
</evidence>
<dbReference type="InterPro" id="IPR011990">
    <property type="entry name" value="TPR-like_helical_dom_sf"/>
</dbReference>
<accession>A0A378K625</accession>
<organism evidence="2 4">
    <name type="scientific">Legionella moravica</name>
    <dbReference type="NCBI Taxonomy" id="39962"/>
    <lineage>
        <taxon>Bacteria</taxon>
        <taxon>Pseudomonadati</taxon>
        <taxon>Pseudomonadota</taxon>
        <taxon>Gammaproteobacteria</taxon>
        <taxon>Legionellales</taxon>
        <taxon>Legionellaceae</taxon>
        <taxon>Legionella</taxon>
    </lineage>
</organism>